<dbReference type="SUPFAM" id="SSF56281">
    <property type="entry name" value="Metallo-hydrolase/oxidoreductase"/>
    <property type="match status" value="1"/>
</dbReference>
<evidence type="ECO:0000256" key="2">
    <source>
        <dbReference type="ARBA" id="ARBA00022505"/>
    </source>
</evidence>
<dbReference type="InterPro" id="IPR044528">
    <property type="entry name" value="POD-like_MBL-fold"/>
</dbReference>
<keyword evidence="4" id="KW-0560">Oxidoreductase</keyword>
<dbReference type="Gene3D" id="3.60.15.10">
    <property type="entry name" value="Ribonuclease Z/Hydroxyacylglutathione hydrolase-like"/>
    <property type="match status" value="1"/>
</dbReference>
<dbReference type="CDD" id="cd07724">
    <property type="entry name" value="POD-like_MBL-fold"/>
    <property type="match status" value="1"/>
</dbReference>
<dbReference type="SUPFAM" id="SSF81296">
    <property type="entry name" value="E set domains"/>
    <property type="match status" value="1"/>
</dbReference>
<dbReference type="Pfam" id="PF00581">
    <property type="entry name" value="Rhodanese"/>
    <property type="match status" value="3"/>
</dbReference>
<dbReference type="SUPFAM" id="SSF52821">
    <property type="entry name" value="Rhodanese/Cell cycle control phosphatase"/>
    <property type="match status" value="3"/>
</dbReference>
<dbReference type="SUPFAM" id="SSF56524">
    <property type="entry name" value="Oxidoreductase molybdopterin-binding domain"/>
    <property type="match status" value="1"/>
</dbReference>
<name>A0ABT6L3U2_9MYCO</name>
<feature type="domain" description="Rhodanese" evidence="5">
    <location>
        <begin position="267"/>
        <end position="318"/>
    </location>
</feature>
<dbReference type="PANTHER" id="PTHR19372">
    <property type="entry name" value="SULFITE REDUCTASE"/>
    <property type="match status" value="1"/>
</dbReference>
<accession>A0ABT6L3U2</accession>
<dbReference type="PANTHER" id="PTHR19372:SF7">
    <property type="entry name" value="SULFITE OXIDASE, MITOCHONDRIAL"/>
    <property type="match status" value="1"/>
</dbReference>
<comment type="caution">
    <text evidence="6">The sequence shown here is derived from an EMBL/GenBank/DDBJ whole genome shotgun (WGS) entry which is preliminary data.</text>
</comment>
<feature type="domain" description="Rhodanese" evidence="5">
    <location>
        <begin position="372"/>
        <end position="460"/>
    </location>
</feature>
<dbReference type="InterPro" id="IPR008335">
    <property type="entry name" value="Mopterin_OxRdtase_euk"/>
</dbReference>
<dbReference type="SMART" id="SM00849">
    <property type="entry name" value="Lactamase_B"/>
    <property type="match status" value="1"/>
</dbReference>
<dbReference type="InterPro" id="IPR014756">
    <property type="entry name" value="Ig_E-set"/>
</dbReference>
<keyword evidence="3" id="KW-0479">Metal-binding</keyword>
<dbReference type="Gene3D" id="3.40.250.10">
    <property type="entry name" value="Rhodanese-like domain"/>
    <property type="match status" value="3"/>
</dbReference>
<proteinExistence type="predicted"/>
<evidence type="ECO:0000256" key="4">
    <source>
        <dbReference type="ARBA" id="ARBA00023002"/>
    </source>
</evidence>
<dbReference type="PRINTS" id="PR00407">
    <property type="entry name" value="EUMOPTERIN"/>
</dbReference>
<dbReference type="Pfam" id="PF00174">
    <property type="entry name" value="Oxidored_molyb"/>
    <property type="match status" value="1"/>
</dbReference>
<dbReference type="EMBL" id="JARXVE010000007">
    <property type="protein sequence ID" value="MDH6197595.1"/>
    <property type="molecule type" value="Genomic_DNA"/>
</dbReference>
<evidence type="ECO:0000256" key="3">
    <source>
        <dbReference type="ARBA" id="ARBA00022723"/>
    </source>
</evidence>
<dbReference type="CDD" id="cd00158">
    <property type="entry name" value="RHOD"/>
    <property type="match status" value="2"/>
</dbReference>
<organism evidence="6 7">
    <name type="scientific">Mycolicibacterium frederiksbergense</name>
    <dbReference type="NCBI Taxonomy" id="117567"/>
    <lineage>
        <taxon>Bacteria</taxon>
        <taxon>Bacillati</taxon>
        <taxon>Actinomycetota</taxon>
        <taxon>Actinomycetes</taxon>
        <taxon>Mycobacteriales</taxon>
        <taxon>Mycobacteriaceae</taxon>
        <taxon>Mycolicibacterium</taxon>
    </lineage>
</organism>
<reference evidence="6 7" key="1">
    <citation type="submission" date="2023-04" db="EMBL/GenBank/DDBJ databases">
        <title>Forest soil microbial communities from Buena Vista Peninsula, Colon Province, Panama.</title>
        <authorList>
            <person name="Bouskill N."/>
        </authorList>
    </citation>
    <scope>NUCLEOTIDE SEQUENCE [LARGE SCALE GENOMIC DNA]</scope>
    <source>
        <strain evidence="6 7">AC80</strain>
    </source>
</reference>
<dbReference type="Pfam" id="PF03404">
    <property type="entry name" value="Mo-co_dimer"/>
    <property type="match status" value="1"/>
</dbReference>
<dbReference type="InterPro" id="IPR001279">
    <property type="entry name" value="Metallo-B-lactamas"/>
</dbReference>
<dbReference type="InterPro" id="IPR036374">
    <property type="entry name" value="OxRdtase_Mopterin-bd_sf"/>
</dbReference>
<feature type="domain" description="Rhodanese" evidence="5">
    <location>
        <begin position="482"/>
        <end position="569"/>
    </location>
</feature>
<dbReference type="InterPro" id="IPR036866">
    <property type="entry name" value="RibonucZ/Hydroxyglut_hydro"/>
</dbReference>
<dbReference type="InterPro" id="IPR036873">
    <property type="entry name" value="Rhodanese-like_dom_sf"/>
</dbReference>
<dbReference type="InterPro" id="IPR001763">
    <property type="entry name" value="Rhodanese-like_dom"/>
</dbReference>
<keyword evidence="7" id="KW-1185">Reference proteome</keyword>
<dbReference type="PROSITE" id="PS50206">
    <property type="entry name" value="RHODANESE_3"/>
    <property type="match status" value="3"/>
</dbReference>
<dbReference type="SMART" id="SM00450">
    <property type="entry name" value="RHOD"/>
    <property type="match status" value="2"/>
</dbReference>
<dbReference type="Proteomes" id="UP001160130">
    <property type="component" value="Unassembled WGS sequence"/>
</dbReference>
<dbReference type="CDD" id="cd02110">
    <property type="entry name" value="SO_family_Moco_dimer"/>
    <property type="match status" value="1"/>
</dbReference>
<dbReference type="Pfam" id="PF00753">
    <property type="entry name" value="Lactamase_B"/>
    <property type="match status" value="1"/>
</dbReference>
<protein>
    <submittedName>
        <fullName evidence="6">DMSO/TMAO reductase YedYZ molybdopterin-dependent catalytic subunit/rhodanese-related sulfurtransferase/glyoxylase-like metal-dependent hydrolase (Beta-lactamase superfamily II)</fullName>
    </submittedName>
</protein>
<comment type="cofactor">
    <cofactor evidence="1">
        <name>Mo-molybdopterin</name>
        <dbReference type="ChEBI" id="CHEBI:71302"/>
    </cofactor>
</comment>
<dbReference type="InterPro" id="IPR000572">
    <property type="entry name" value="OxRdtase_Mopterin-bd_dom"/>
</dbReference>
<evidence type="ECO:0000313" key="6">
    <source>
        <dbReference type="EMBL" id="MDH6197595.1"/>
    </source>
</evidence>
<evidence type="ECO:0000259" key="5">
    <source>
        <dbReference type="PROSITE" id="PS50206"/>
    </source>
</evidence>
<dbReference type="Gene3D" id="3.90.420.10">
    <property type="entry name" value="Oxidoreductase, molybdopterin-binding domain"/>
    <property type="match status" value="1"/>
</dbReference>
<keyword evidence="2" id="KW-0500">Molybdenum</keyword>
<gene>
    <name evidence="6" type="ORF">M2272_004250</name>
</gene>
<dbReference type="InterPro" id="IPR005066">
    <property type="entry name" value="MoCF_OxRdtse_dimer"/>
</dbReference>
<dbReference type="Gene3D" id="2.60.40.650">
    <property type="match status" value="1"/>
</dbReference>
<evidence type="ECO:0000313" key="7">
    <source>
        <dbReference type="Proteomes" id="UP001160130"/>
    </source>
</evidence>
<evidence type="ECO:0000256" key="1">
    <source>
        <dbReference type="ARBA" id="ARBA00001924"/>
    </source>
</evidence>
<sequence length="918" mass="98968">MIFTQHYLACLSHASYLIGDETTGRAVVVDPRRDVEVYLDEAAANGLDIERVIETHVHADFLSGHLELAAATGAVISYGEGADVEFPVEALRDSQRLSLGEVTLEVLATPGHTPESICVAVYEHPGDTVPYGVLTGDTLFVGDVGRPDLLASSGLSADTLARELYRSLHGKLLRLPDAARVFPAHGAGSACGKQLSSDTSSTIGEQRQTNYALQRMDEDQFVAAVTEGQSARPHYFEFDAHRNRELRPLLDEEAPPPLDIEDVCARRDAGAILLDSREPVDYASGHLRGAVNIGLQGRFAEWAGYVLSPDRDIVLVGDPVIAFESKVRLARVGYDRVVGQLRDLAAVFAHRPDLVETTSRLTIEQLAELRGLEPDLQVVDVRSPGETAAGTIPKAREIPLAVFTDSVAALDRTAPVVLYCGSGYRSVVAASVLRAAGFEDVSDVIGGYGAWQSAGLPSSRGDEADIIGDAPHVGARAAKKMVDAGALLLDVREPDEWYADHAPRAMLLPMGRVRARQDELPHDRPIVVVCRSGGRSAAVTASLRQSGFDAVNLAGGMCAWASAGLPVVSGGSDPGLIVHREEPLNCETSISTLVGGVVMPNARFYVRNHFATPALDPESFELTVTGFVERPLRLSLRDLHNMPSQSLVATLECAGNGRSMFDPPTPGEQWRFGAASTAEWTGVPLVEILDRAGLTPDARDIVFRGADAGLVDNATAPVRFERSLSVDDARDSGALVAYAMNGDSLPVQHGRPVRLVVPGWYAVASVKWLTEITVIGEPLQAFFQTDRYVYEYEDVGHTVREPVRLQRVRALITEPSDGAAVTAGELVVRGVAWSGAAAIDHVDVSVGGGPWQPARLIGERHRHSWQWWELLTRCDTRGTNTLRSRATDLAGRIQPERPAWNRLGYGGNGIQTVTVMVE</sequence>